<keyword evidence="3" id="KW-1185">Reference proteome</keyword>
<dbReference type="AlphaFoldDB" id="A0AAV4G4D9"/>
<evidence type="ECO:0000313" key="2">
    <source>
        <dbReference type="EMBL" id="GFR80189.1"/>
    </source>
</evidence>
<feature type="compositionally biased region" description="Polar residues" evidence="1">
    <location>
        <begin position="1"/>
        <end position="14"/>
    </location>
</feature>
<sequence length="72" mass="7846">MHGGRDSQSPSLNSGRGFRSIFTPRDARASRSRSAGDIETARTCSHGGRKTLETFSTRTVSHYAYVKIGKAD</sequence>
<protein>
    <submittedName>
        <fullName evidence="2">Uncharacterized protein</fullName>
    </submittedName>
</protein>
<reference evidence="2 3" key="1">
    <citation type="journal article" date="2021" name="Elife">
        <title>Chloroplast acquisition without the gene transfer in kleptoplastic sea slugs, Plakobranchus ocellatus.</title>
        <authorList>
            <person name="Maeda T."/>
            <person name="Takahashi S."/>
            <person name="Yoshida T."/>
            <person name="Shimamura S."/>
            <person name="Takaki Y."/>
            <person name="Nagai Y."/>
            <person name="Toyoda A."/>
            <person name="Suzuki Y."/>
            <person name="Arimoto A."/>
            <person name="Ishii H."/>
            <person name="Satoh N."/>
            <person name="Nishiyama T."/>
            <person name="Hasebe M."/>
            <person name="Maruyama T."/>
            <person name="Minagawa J."/>
            <person name="Obokata J."/>
            <person name="Shigenobu S."/>
        </authorList>
    </citation>
    <scope>NUCLEOTIDE SEQUENCE [LARGE SCALE GENOMIC DNA]</scope>
</reference>
<feature type="compositionally biased region" description="Basic and acidic residues" evidence="1">
    <location>
        <begin position="25"/>
        <end position="40"/>
    </location>
</feature>
<accession>A0AAV4G4D9</accession>
<name>A0AAV4G4D9_9GAST</name>
<feature type="region of interest" description="Disordered" evidence="1">
    <location>
        <begin position="1"/>
        <end position="46"/>
    </location>
</feature>
<dbReference type="EMBL" id="BMAT01011844">
    <property type="protein sequence ID" value="GFR80189.1"/>
    <property type="molecule type" value="Genomic_DNA"/>
</dbReference>
<evidence type="ECO:0000256" key="1">
    <source>
        <dbReference type="SAM" id="MobiDB-lite"/>
    </source>
</evidence>
<evidence type="ECO:0000313" key="3">
    <source>
        <dbReference type="Proteomes" id="UP000762676"/>
    </source>
</evidence>
<comment type="caution">
    <text evidence="2">The sequence shown here is derived from an EMBL/GenBank/DDBJ whole genome shotgun (WGS) entry which is preliminary data.</text>
</comment>
<dbReference type="Proteomes" id="UP000762676">
    <property type="component" value="Unassembled WGS sequence"/>
</dbReference>
<proteinExistence type="predicted"/>
<gene>
    <name evidence="2" type="ORF">ElyMa_005892400</name>
</gene>
<organism evidence="2 3">
    <name type="scientific">Elysia marginata</name>
    <dbReference type="NCBI Taxonomy" id="1093978"/>
    <lineage>
        <taxon>Eukaryota</taxon>
        <taxon>Metazoa</taxon>
        <taxon>Spiralia</taxon>
        <taxon>Lophotrochozoa</taxon>
        <taxon>Mollusca</taxon>
        <taxon>Gastropoda</taxon>
        <taxon>Heterobranchia</taxon>
        <taxon>Euthyneura</taxon>
        <taxon>Panpulmonata</taxon>
        <taxon>Sacoglossa</taxon>
        <taxon>Placobranchoidea</taxon>
        <taxon>Plakobranchidae</taxon>
        <taxon>Elysia</taxon>
    </lineage>
</organism>